<dbReference type="PANTHER" id="PTHR46082">
    <property type="entry name" value="ATP/GTP-BINDING PROTEIN-RELATED"/>
    <property type="match status" value="1"/>
</dbReference>
<dbReference type="InterPro" id="IPR035994">
    <property type="entry name" value="Nucleoside_phosphorylase_sf"/>
</dbReference>
<dbReference type="SUPFAM" id="SSF53167">
    <property type="entry name" value="Purine and uridine phosphorylases"/>
    <property type="match status" value="1"/>
</dbReference>
<evidence type="ECO:0000313" key="2">
    <source>
        <dbReference type="Proteomes" id="UP001373714"/>
    </source>
</evidence>
<accession>A0AAV9UJF3</accession>
<comment type="caution">
    <text evidence="1">The sequence shown here is derived from an EMBL/GenBank/DDBJ whole genome shotgun (WGS) entry which is preliminary data.</text>
</comment>
<name>A0AAV9UJF3_9PEZI</name>
<dbReference type="EMBL" id="JAVHNS010000010">
    <property type="protein sequence ID" value="KAK6342227.1"/>
    <property type="molecule type" value="Genomic_DNA"/>
</dbReference>
<dbReference type="Proteomes" id="UP001373714">
    <property type="component" value="Unassembled WGS sequence"/>
</dbReference>
<dbReference type="GO" id="GO:0003824">
    <property type="term" value="F:catalytic activity"/>
    <property type="evidence" value="ECO:0007669"/>
    <property type="project" value="InterPro"/>
</dbReference>
<dbReference type="GO" id="GO:0009116">
    <property type="term" value="P:nucleoside metabolic process"/>
    <property type="evidence" value="ECO:0007669"/>
    <property type="project" value="InterPro"/>
</dbReference>
<protein>
    <recommendedName>
        <fullName evidence="3">Nucleoside phosphorylase domain-containing protein</fullName>
    </recommendedName>
</protein>
<dbReference type="InterPro" id="IPR053137">
    <property type="entry name" value="NLR-like"/>
</dbReference>
<proteinExistence type="predicted"/>
<sequence>MSDPSIYTIGWICAIATEYQAAQLFLDKEHDEATQLSPNDNNHYTLGSIGRHNVVIAALPMGEYGTSSATAVVKDMIRSFDNIRVCLMVGIAGGAPSSRHDIRLGDIVVSVPGNGRGSVLQHDFGKQIQGQSFTLTGYLNQPPLLLLAAATGVKVKHEKRGNNFHEVITGLLDLEDNRKLRKKYGRPDLASDVLYESHIEHPPNMAGATCAVLCGNDPSKIVPRAERTEDDDNPAVHYGLIASGNQLIKNAKLRDKFATETEVLCFEMEAAGLMNQLPCIVIRGICDYADTHKNDGWQGYAAMTAAAYAKNLLSEVRADKVEREEKIATLVTSS</sequence>
<gene>
    <name evidence="1" type="ORF">TWF730_001705</name>
</gene>
<keyword evidence="2" id="KW-1185">Reference proteome</keyword>
<reference evidence="1 2" key="1">
    <citation type="submission" date="2019-10" db="EMBL/GenBank/DDBJ databases">
        <authorList>
            <person name="Palmer J.M."/>
        </authorList>
    </citation>
    <scope>NUCLEOTIDE SEQUENCE [LARGE SCALE GENOMIC DNA]</scope>
    <source>
        <strain evidence="1 2">TWF730</strain>
    </source>
</reference>
<organism evidence="1 2">
    <name type="scientific">Orbilia blumenaviensis</name>
    <dbReference type="NCBI Taxonomy" id="1796055"/>
    <lineage>
        <taxon>Eukaryota</taxon>
        <taxon>Fungi</taxon>
        <taxon>Dikarya</taxon>
        <taxon>Ascomycota</taxon>
        <taxon>Pezizomycotina</taxon>
        <taxon>Orbiliomycetes</taxon>
        <taxon>Orbiliales</taxon>
        <taxon>Orbiliaceae</taxon>
        <taxon>Orbilia</taxon>
    </lineage>
</organism>
<evidence type="ECO:0008006" key="3">
    <source>
        <dbReference type="Google" id="ProtNLM"/>
    </source>
</evidence>
<dbReference type="PANTHER" id="PTHR46082:SF11">
    <property type="entry name" value="AAA+ ATPASE DOMAIN-CONTAINING PROTEIN-RELATED"/>
    <property type="match status" value="1"/>
</dbReference>
<evidence type="ECO:0000313" key="1">
    <source>
        <dbReference type="EMBL" id="KAK6342227.1"/>
    </source>
</evidence>
<dbReference type="Gene3D" id="3.40.50.1580">
    <property type="entry name" value="Nucleoside phosphorylase domain"/>
    <property type="match status" value="1"/>
</dbReference>
<dbReference type="AlphaFoldDB" id="A0AAV9UJF3"/>